<protein>
    <submittedName>
        <fullName evidence="3">Putative Flp pilus-assembly TadE/G-like protein</fullName>
    </submittedName>
</protein>
<feature type="transmembrane region" description="Helical" evidence="1">
    <location>
        <begin position="40"/>
        <end position="61"/>
    </location>
</feature>
<sequence>MTKHFDTNPILRAGRTLAGAFIWHVRGHLPRFTADRRGNVAMIFAICSIPIMFAVGMAIDYTSATRRKAKLDAIADAVALSTVTQSGNPPSFSAIPGLGLNQTQAQARAQTMFNSLAATVPGISNFNGTVTVVDNTTAQTSPRKTQVVYTADSNNAFGNILNLKTIGIGTPAGGVVAEVAMAPNINFYILADSSPSMAIPATSAGISSMYTATSSGSGTGGDNESGCAFACHESDYSKWVLPGTSSCIGMVSKTASIKSGNKTTTLTYYTAGTAKNPGYVDDYTYAECVLGLTLRIDNLRNAITQLGPYALQVAAKNAATYNMSVATFDTDWTGSPCKSGNSPLHYISGGSSMTPQDMSTASTAAGNIQMLQMFDNGYLTGTNQTSSTTSQYAQTCSNNDGSTALNTAMTSINSLMPTPGSGTNAGTDTPQEVLMLITDGVNDTQASSRNISVIDTTKCTAIKNRVSASGLPIRIAVLYLDYSALPSNSFYTSNVAPIDNNTSPAPSPNIQTALQACASSPDLFAKVTTDQDIGAALQQLFLAATANVYLAQ</sequence>
<evidence type="ECO:0000313" key="3">
    <source>
        <dbReference type="EMBL" id="REF88106.1"/>
    </source>
</evidence>
<organism evidence="3 4">
    <name type="scientific">Methylovirgula ligni</name>
    <dbReference type="NCBI Taxonomy" id="569860"/>
    <lineage>
        <taxon>Bacteria</taxon>
        <taxon>Pseudomonadati</taxon>
        <taxon>Pseudomonadota</taxon>
        <taxon>Alphaproteobacteria</taxon>
        <taxon>Hyphomicrobiales</taxon>
        <taxon>Beijerinckiaceae</taxon>
        <taxon>Methylovirgula</taxon>
    </lineage>
</organism>
<name>A0A3D9ZA09_9HYPH</name>
<dbReference type="RefSeq" id="WP_115836221.1">
    <property type="nucleotide sequence ID" value="NZ_CP025086.1"/>
</dbReference>
<reference evidence="3 4" key="1">
    <citation type="submission" date="2018-08" db="EMBL/GenBank/DDBJ databases">
        <title>Genomic Encyclopedia of Type Strains, Phase IV (KMG-IV): sequencing the most valuable type-strain genomes for metagenomic binning, comparative biology and taxonomic classification.</title>
        <authorList>
            <person name="Goeker M."/>
        </authorList>
    </citation>
    <scope>NUCLEOTIDE SEQUENCE [LARGE SCALE GENOMIC DNA]</scope>
    <source>
        <strain evidence="3 4">BW863</strain>
    </source>
</reference>
<keyword evidence="1" id="KW-0812">Transmembrane</keyword>
<evidence type="ECO:0000256" key="1">
    <source>
        <dbReference type="SAM" id="Phobius"/>
    </source>
</evidence>
<accession>A0A3D9ZA09</accession>
<comment type="caution">
    <text evidence="3">The sequence shown here is derived from an EMBL/GenBank/DDBJ whole genome shotgun (WGS) entry which is preliminary data.</text>
</comment>
<keyword evidence="4" id="KW-1185">Reference proteome</keyword>
<dbReference type="InterPro" id="IPR028087">
    <property type="entry name" value="Tad_N"/>
</dbReference>
<dbReference type="OrthoDB" id="7624353at2"/>
<dbReference type="EMBL" id="QUMO01000002">
    <property type="protein sequence ID" value="REF88106.1"/>
    <property type="molecule type" value="Genomic_DNA"/>
</dbReference>
<dbReference type="AlphaFoldDB" id="A0A3D9ZA09"/>
<gene>
    <name evidence="3" type="ORF">DES32_1747</name>
</gene>
<proteinExistence type="predicted"/>
<evidence type="ECO:0000259" key="2">
    <source>
        <dbReference type="Pfam" id="PF13400"/>
    </source>
</evidence>
<feature type="domain" description="Putative Flp pilus-assembly TadG-like N-terminal" evidence="2">
    <location>
        <begin position="38"/>
        <end position="81"/>
    </location>
</feature>
<evidence type="ECO:0000313" key="4">
    <source>
        <dbReference type="Proteomes" id="UP000256900"/>
    </source>
</evidence>
<keyword evidence="1" id="KW-1133">Transmembrane helix</keyword>
<dbReference type="Pfam" id="PF13400">
    <property type="entry name" value="Tad"/>
    <property type="match status" value="1"/>
</dbReference>
<keyword evidence="1" id="KW-0472">Membrane</keyword>
<dbReference type="Proteomes" id="UP000256900">
    <property type="component" value="Unassembled WGS sequence"/>
</dbReference>